<feature type="compositionally biased region" description="Acidic residues" evidence="1">
    <location>
        <begin position="1"/>
        <end position="23"/>
    </location>
</feature>
<reference evidence="2 3" key="1">
    <citation type="journal article" date="2021" name="Elife">
        <title>Chloroplast acquisition without the gene transfer in kleptoplastic sea slugs, Plakobranchus ocellatus.</title>
        <authorList>
            <person name="Maeda T."/>
            <person name="Takahashi S."/>
            <person name="Yoshida T."/>
            <person name="Shimamura S."/>
            <person name="Takaki Y."/>
            <person name="Nagai Y."/>
            <person name="Toyoda A."/>
            <person name="Suzuki Y."/>
            <person name="Arimoto A."/>
            <person name="Ishii H."/>
            <person name="Satoh N."/>
            <person name="Nishiyama T."/>
            <person name="Hasebe M."/>
            <person name="Maruyama T."/>
            <person name="Minagawa J."/>
            <person name="Obokata J."/>
            <person name="Shigenobu S."/>
        </authorList>
    </citation>
    <scope>NUCLEOTIDE SEQUENCE [LARGE SCALE GENOMIC DNA]</scope>
</reference>
<comment type="caution">
    <text evidence="2">The sequence shown here is derived from an EMBL/GenBank/DDBJ whole genome shotgun (WGS) entry which is preliminary data.</text>
</comment>
<evidence type="ECO:0000256" key="1">
    <source>
        <dbReference type="SAM" id="MobiDB-lite"/>
    </source>
</evidence>
<feature type="region of interest" description="Disordered" evidence="1">
    <location>
        <begin position="1"/>
        <end position="30"/>
    </location>
</feature>
<dbReference type="AlphaFoldDB" id="A0AAV4A468"/>
<name>A0AAV4A468_9GAST</name>
<sequence length="308" mass="34711">MAGEDVNTEQEEISEEVENEEIGQEASVGVKEVVQGGHEVTVEVEELEQRFGVELEEVEQRVGVKVGEAEQRFGTVGEAGQRSRTVEEAGQRSRRTVESKRGGVEVERVVEGVEQRPGVEVEEVVLRARVKVGWTEQSGEVKVGEVGRGTHRPELGFQDVEQGCRARLAGECQREGILVYSTEVSNEQDISKRTSGKLIEKESLTEQNFNLPTEVKRKSRPKIKTQCKRRKLGMSFNPPMIEDRALLRLLVMHSFLDLVCSGQLLIDEYTVQEESTLKSVIGHLDLLDMDRIRPYFTSGGWVIFRSLW</sequence>
<keyword evidence="3" id="KW-1185">Reference proteome</keyword>
<feature type="compositionally biased region" description="Basic and acidic residues" evidence="1">
    <location>
        <begin position="84"/>
        <end position="98"/>
    </location>
</feature>
<organism evidence="2 3">
    <name type="scientific">Plakobranchus ocellatus</name>
    <dbReference type="NCBI Taxonomy" id="259542"/>
    <lineage>
        <taxon>Eukaryota</taxon>
        <taxon>Metazoa</taxon>
        <taxon>Spiralia</taxon>
        <taxon>Lophotrochozoa</taxon>
        <taxon>Mollusca</taxon>
        <taxon>Gastropoda</taxon>
        <taxon>Heterobranchia</taxon>
        <taxon>Euthyneura</taxon>
        <taxon>Panpulmonata</taxon>
        <taxon>Sacoglossa</taxon>
        <taxon>Placobranchoidea</taxon>
        <taxon>Plakobranchidae</taxon>
        <taxon>Plakobranchus</taxon>
    </lineage>
</organism>
<evidence type="ECO:0000313" key="3">
    <source>
        <dbReference type="Proteomes" id="UP000735302"/>
    </source>
</evidence>
<dbReference type="EMBL" id="BLXT01003294">
    <property type="protein sequence ID" value="GFO01473.1"/>
    <property type="molecule type" value="Genomic_DNA"/>
</dbReference>
<feature type="region of interest" description="Disordered" evidence="1">
    <location>
        <begin position="77"/>
        <end position="98"/>
    </location>
</feature>
<proteinExistence type="predicted"/>
<evidence type="ECO:0000313" key="2">
    <source>
        <dbReference type="EMBL" id="GFO01473.1"/>
    </source>
</evidence>
<dbReference type="Proteomes" id="UP000735302">
    <property type="component" value="Unassembled WGS sequence"/>
</dbReference>
<protein>
    <submittedName>
        <fullName evidence="2">Uncharacterized protein</fullName>
    </submittedName>
</protein>
<gene>
    <name evidence="2" type="ORF">PoB_002797800</name>
</gene>
<accession>A0AAV4A468</accession>